<dbReference type="EMBL" id="LGUT01001823">
    <property type="protein sequence ID" value="KOG88146.1"/>
    <property type="molecule type" value="Genomic_DNA"/>
</dbReference>
<feature type="transmembrane region" description="Helical" evidence="1">
    <location>
        <begin position="80"/>
        <end position="98"/>
    </location>
</feature>
<accession>A0ABR5J450</accession>
<reference evidence="3 4" key="1">
    <citation type="submission" date="2015-07" db="EMBL/GenBank/DDBJ databases">
        <authorList>
            <person name="Ju K.-S."/>
            <person name="Doroghazi J.R."/>
            <person name="Metcalf W.W."/>
        </authorList>
    </citation>
    <scope>NUCLEOTIDE SEQUENCE [LARGE SCALE GENOMIC DNA]</scope>
    <source>
        <strain evidence="3 4">NRRL B-3589</strain>
    </source>
</reference>
<gene>
    <name evidence="3" type="ORF">ADK38_21415</name>
</gene>
<feature type="transmembrane region" description="Helical" evidence="1">
    <location>
        <begin position="56"/>
        <end position="73"/>
    </location>
</feature>
<dbReference type="Proteomes" id="UP000037020">
    <property type="component" value="Unassembled WGS sequence"/>
</dbReference>
<feature type="transmembrane region" description="Helical" evidence="1">
    <location>
        <begin position="110"/>
        <end position="129"/>
    </location>
</feature>
<feature type="signal peptide" evidence="2">
    <location>
        <begin position="1"/>
        <end position="20"/>
    </location>
</feature>
<sequence length="136" mass="13934">MRTAREIAGALITTAGMAAAAPSVWQTVTHITDETYRAPEARHGEGHVQYHMAREALITAGAVGTLAIGVLAGPGRGRTMWRGMAAAAAGFTAAMWSGGPTTGVWAPNRAAFAIHVASTTGLTAGILLLRPTGADR</sequence>
<organism evidence="3 4">
    <name type="scientific">Streptomyces varsoviensis</name>
    <dbReference type="NCBI Taxonomy" id="67373"/>
    <lineage>
        <taxon>Bacteria</taxon>
        <taxon>Bacillati</taxon>
        <taxon>Actinomycetota</taxon>
        <taxon>Actinomycetes</taxon>
        <taxon>Kitasatosporales</taxon>
        <taxon>Streptomycetaceae</taxon>
        <taxon>Streptomyces</taxon>
    </lineage>
</organism>
<comment type="caution">
    <text evidence="3">The sequence shown here is derived from an EMBL/GenBank/DDBJ whole genome shotgun (WGS) entry which is preliminary data.</text>
</comment>
<keyword evidence="1" id="KW-1133">Transmembrane helix</keyword>
<protein>
    <recommendedName>
        <fullName evidence="5">DUF998 domain-containing protein</fullName>
    </recommendedName>
</protein>
<evidence type="ECO:0000256" key="1">
    <source>
        <dbReference type="SAM" id="Phobius"/>
    </source>
</evidence>
<dbReference type="RefSeq" id="WP_030874774.1">
    <property type="nucleotide sequence ID" value="NZ_JBIRHZ010000007.1"/>
</dbReference>
<feature type="chain" id="PRO_5046813927" description="DUF998 domain-containing protein" evidence="2">
    <location>
        <begin position="21"/>
        <end position="136"/>
    </location>
</feature>
<evidence type="ECO:0000256" key="2">
    <source>
        <dbReference type="SAM" id="SignalP"/>
    </source>
</evidence>
<proteinExistence type="predicted"/>
<keyword evidence="1" id="KW-0812">Transmembrane</keyword>
<keyword evidence="4" id="KW-1185">Reference proteome</keyword>
<evidence type="ECO:0000313" key="3">
    <source>
        <dbReference type="EMBL" id="KOG88146.1"/>
    </source>
</evidence>
<evidence type="ECO:0000313" key="4">
    <source>
        <dbReference type="Proteomes" id="UP000037020"/>
    </source>
</evidence>
<name>A0ABR5J450_9ACTN</name>
<evidence type="ECO:0008006" key="5">
    <source>
        <dbReference type="Google" id="ProtNLM"/>
    </source>
</evidence>
<keyword evidence="1" id="KW-0472">Membrane</keyword>
<keyword evidence="2" id="KW-0732">Signal</keyword>